<comment type="caution">
    <text evidence="1">The sequence shown here is derived from an EMBL/GenBank/DDBJ whole genome shotgun (WGS) entry which is preliminary data.</text>
</comment>
<gene>
    <name evidence="1" type="ORF">CLOSTASPAR_03693</name>
</gene>
<proteinExistence type="predicted"/>
<dbReference type="Proteomes" id="UP000004756">
    <property type="component" value="Unassembled WGS sequence"/>
</dbReference>
<dbReference type="EMBL" id="ACCJ01000288">
    <property type="protein sequence ID" value="EEG54243.1"/>
    <property type="molecule type" value="Genomic_DNA"/>
</dbReference>
<evidence type="ECO:0000313" key="1">
    <source>
        <dbReference type="EMBL" id="EEG54243.1"/>
    </source>
</evidence>
<dbReference type="HOGENOM" id="CLU_2697985_0_0_9"/>
<dbReference type="AlphaFoldDB" id="C0D352"/>
<reference evidence="1 2" key="2">
    <citation type="submission" date="2009-02" db="EMBL/GenBank/DDBJ databases">
        <title>Draft genome sequence of Clostridium asparagiforme (DSM 15981).</title>
        <authorList>
            <person name="Sudarsanam P."/>
            <person name="Ley R."/>
            <person name="Guruge J."/>
            <person name="Turnbaugh P.J."/>
            <person name="Mahowald M."/>
            <person name="Liep D."/>
            <person name="Gordon J."/>
        </authorList>
    </citation>
    <scope>NUCLEOTIDE SEQUENCE [LARGE SCALE GENOMIC DNA]</scope>
    <source>
        <strain evidence="1 2">DSM 15981</strain>
    </source>
</reference>
<organism evidence="1 2">
    <name type="scientific">[Clostridium] asparagiforme DSM 15981</name>
    <dbReference type="NCBI Taxonomy" id="518636"/>
    <lineage>
        <taxon>Bacteria</taxon>
        <taxon>Bacillati</taxon>
        <taxon>Bacillota</taxon>
        <taxon>Clostridia</taxon>
        <taxon>Lachnospirales</taxon>
        <taxon>Lachnospiraceae</taxon>
        <taxon>Enterocloster</taxon>
    </lineage>
</organism>
<keyword evidence="2" id="KW-1185">Reference proteome</keyword>
<protein>
    <submittedName>
        <fullName evidence="1">Uncharacterized protein</fullName>
    </submittedName>
</protein>
<sequence>MARIFKEKVKKIKQLQGVLQLLLNMGNSQKNILDVGLIQFFPGRYWVFPPLSRRNINLPHTVPKVGDRWGKSF</sequence>
<evidence type="ECO:0000313" key="2">
    <source>
        <dbReference type="Proteomes" id="UP000004756"/>
    </source>
</evidence>
<accession>C0D352</accession>
<name>C0D352_9FIRM</name>
<reference evidence="1 2" key="1">
    <citation type="submission" date="2009-01" db="EMBL/GenBank/DDBJ databases">
        <authorList>
            <person name="Fulton L."/>
            <person name="Clifton S."/>
            <person name="Fulton B."/>
            <person name="Xu J."/>
            <person name="Minx P."/>
            <person name="Pepin K.H."/>
            <person name="Johnson M."/>
            <person name="Bhonagiri V."/>
            <person name="Nash W.E."/>
            <person name="Mardis E.R."/>
            <person name="Wilson R.K."/>
        </authorList>
    </citation>
    <scope>NUCLEOTIDE SEQUENCE [LARGE SCALE GENOMIC DNA]</scope>
    <source>
        <strain evidence="1 2">DSM 15981</strain>
    </source>
</reference>